<evidence type="ECO:0000256" key="1">
    <source>
        <dbReference type="SAM" id="MobiDB-lite"/>
    </source>
</evidence>
<name>A0A1H7UFY1_9ACTN</name>
<dbReference type="InterPro" id="IPR036390">
    <property type="entry name" value="WH_DNA-bd_sf"/>
</dbReference>
<dbReference type="InterPro" id="IPR011991">
    <property type="entry name" value="ArsR-like_HTH"/>
</dbReference>
<evidence type="ECO:0000313" key="3">
    <source>
        <dbReference type="Proteomes" id="UP000198953"/>
    </source>
</evidence>
<evidence type="ECO:0000313" key="2">
    <source>
        <dbReference type="EMBL" id="SEL95645.1"/>
    </source>
</evidence>
<dbReference type="Pfam" id="PF12840">
    <property type="entry name" value="HTH_20"/>
    <property type="match status" value="1"/>
</dbReference>
<dbReference type="CDD" id="cd00090">
    <property type="entry name" value="HTH_ARSR"/>
    <property type="match status" value="1"/>
</dbReference>
<organism evidence="2 3">
    <name type="scientific">Nonomuraea pusilla</name>
    <dbReference type="NCBI Taxonomy" id="46177"/>
    <lineage>
        <taxon>Bacteria</taxon>
        <taxon>Bacillati</taxon>
        <taxon>Actinomycetota</taxon>
        <taxon>Actinomycetes</taxon>
        <taxon>Streptosporangiales</taxon>
        <taxon>Streptosporangiaceae</taxon>
        <taxon>Nonomuraea</taxon>
    </lineage>
</organism>
<dbReference type="Gene3D" id="1.10.10.10">
    <property type="entry name" value="Winged helix-like DNA-binding domain superfamily/Winged helix DNA-binding domain"/>
    <property type="match status" value="1"/>
</dbReference>
<dbReference type="STRING" id="46177.SAMN05660976_03790"/>
<accession>A0A1H7UFY1</accession>
<gene>
    <name evidence="2" type="ORF">SAMN05660976_03790</name>
</gene>
<dbReference type="RefSeq" id="WP_256257018.1">
    <property type="nucleotide sequence ID" value="NZ_FOBF01000008.1"/>
</dbReference>
<keyword evidence="3" id="KW-1185">Reference proteome</keyword>
<dbReference type="InterPro" id="IPR036388">
    <property type="entry name" value="WH-like_DNA-bd_sf"/>
</dbReference>
<feature type="region of interest" description="Disordered" evidence="1">
    <location>
        <begin position="70"/>
        <end position="100"/>
    </location>
</feature>
<reference evidence="2 3" key="1">
    <citation type="submission" date="2016-10" db="EMBL/GenBank/DDBJ databases">
        <authorList>
            <person name="de Groot N.N."/>
        </authorList>
    </citation>
    <scope>NUCLEOTIDE SEQUENCE [LARGE SCALE GENOMIC DNA]</scope>
    <source>
        <strain evidence="2 3">DSM 43357</strain>
    </source>
</reference>
<dbReference type="AlphaFoldDB" id="A0A1H7UFY1"/>
<dbReference type="Proteomes" id="UP000198953">
    <property type="component" value="Unassembled WGS sequence"/>
</dbReference>
<dbReference type="EMBL" id="FOBF01000008">
    <property type="protein sequence ID" value="SEL95645.1"/>
    <property type="molecule type" value="Genomic_DNA"/>
</dbReference>
<protein>
    <submittedName>
        <fullName evidence="2">Predicted transcriptional regulator, ArsR family</fullName>
    </submittedName>
</protein>
<dbReference type="SUPFAM" id="SSF46785">
    <property type="entry name" value="Winged helix' DNA-binding domain"/>
    <property type="match status" value="1"/>
</dbReference>
<sequence>MTTPAGAGSGLDDLDALALLHDPVRRSLYEAVAASGGDVGRGEAAEAAGVSRTLAGHHLDRLVEAGLLESGFRPQERKGPGSGRPAKVYRRSRGERSVSLPPRDYPALASVLADVVEELGAEEQAEAAARRAGERLARAYAGEPVERVLGARGYEPYEEGGALRLRNCPFHVLAEEQPLLVCSMNLALCQGLLGGLGDDPGRARLDPRPGECCVALSKTNGD</sequence>
<proteinExistence type="predicted"/>